<protein>
    <submittedName>
        <fullName evidence="1">Uncharacterized protein</fullName>
    </submittedName>
</protein>
<comment type="caution">
    <text evidence="1">The sequence shown here is derived from an EMBL/GenBank/DDBJ whole genome shotgun (WGS) entry which is preliminary data.</text>
</comment>
<dbReference type="AlphaFoldDB" id="A0AAN6SD47"/>
<sequence>MPATSTPNVASFTRSVLGPLTTTFTPPPECTQCYELAGGEKRGNTCRAYAEDCLGIPRASCLPQASNAISDVELPWGFFSPGLACPSGWTTAGPTISYGQIEKDDVVGNIVNVLEAGETAGFCCPRYVCRWKH</sequence>
<reference evidence="1" key="2">
    <citation type="submission" date="2023-06" db="EMBL/GenBank/DDBJ databases">
        <authorList>
            <consortium name="Lawrence Berkeley National Laboratory"/>
            <person name="Mondo S.J."/>
            <person name="Hensen N."/>
            <person name="Bonometti L."/>
            <person name="Westerberg I."/>
            <person name="Brannstrom I.O."/>
            <person name="Guillou S."/>
            <person name="Cros-Aarteil S."/>
            <person name="Calhoun S."/>
            <person name="Haridas S."/>
            <person name="Kuo A."/>
            <person name="Pangilinan J."/>
            <person name="Riley R."/>
            <person name="Labutti K."/>
            <person name="Andreopoulos B."/>
            <person name="Lipzen A."/>
            <person name="Chen C."/>
            <person name="Yanf M."/>
            <person name="Daum C."/>
            <person name="Ng V."/>
            <person name="Clum A."/>
            <person name="Steindorff A."/>
            <person name="Ohm R."/>
            <person name="Martin F."/>
            <person name="Silar P."/>
            <person name="Natvig D."/>
            <person name="Lalanne C."/>
            <person name="Gautier V."/>
            <person name="Ament-Velasquez S.L."/>
            <person name="Kruys A."/>
            <person name="Hutchinson M.I."/>
            <person name="Powell A.J."/>
            <person name="Barry K."/>
            <person name="Miller A.N."/>
            <person name="Grigoriev I.V."/>
            <person name="Debuchy R."/>
            <person name="Gladieux P."/>
            <person name="Thoren M.H."/>
            <person name="Johannesson H."/>
        </authorList>
    </citation>
    <scope>NUCLEOTIDE SEQUENCE</scope>
    <source>
        <strain evidence="1">CBS 626.80</strain>
    </source>
</reference>
<organism evidence="1 2">
    <name type="scientific">Pseudoneurospora amorphoporcata</name>
    <dbReference type="NCBI Taxonomy" id="241081"/>
    <lineage>
        <taxon>Eukaryota</taxon>
        <taxon>Fungi</taxon>
        <taxon>Dikarya</taxon>
        <taxon>Ascomycota</taxon>
        <taxon>Pezizomycotina</taxon>
        <taxon>Sordariomycetes</taxon>
        <taxon>Sordariomycetidae</taxon>
        <taxon>Sordariales</taxon>
        <taxon>Sordariaceae</taxon>
        <taxon>Pseudoneurospora</taxon>
    </lineage>
</organism>
<dbReference type="Proteomes" id="UP001303222">
    <property type="component" value="Unassembled WGS sequence"/>
</dbReference>
<accession>A0AAN6SD47</accession>
<evidence type="ECO:0000313" key="2">
    <source>
        <dbReference type="Proteomes" id="UP001303222"/>
    </source>
</evidence>
<name>A0AAN6SD47_9PEZI</name>
<reference evidence="1" key="1">
    <citation type="journal article" date="2023" name="Mol. Phylogenet. Evol.">
        <title>Genome-scale phylogeny and comparative genomics of the fungal order Sordariales.</title>
        <authorList>
            <person name="Hensen N."/>
            <person name="Bonometti L."/>
            <person name="Westerberg I."/>
            <person name="Brannstrom I.O."/>
            <person name="Guillou S."/>
            <person name="Cros-Aarteil S."/>
            <person name="Calhoun S."/>
            <person name="Haridas S."/>
            <person name="Kuo A."/>
            <person name="Mondo S."/>
            <person name="Pangilinan J."/>
            <person name="Riley R."/>
            <person name="LaButti K."/>
            <person name="Andreopoulos B."/>
            <person name="Lipzen A."/>
            <person name="Chen C."/>
            <person name="Yan M."/>
            <person name="Daum C."/>
            <person name="Ng V."/>
            <person name="Clum A."/>
            <person name="Steindorff A."/>
            <person name="Ohm R.A."/>
            <person name="Martin F."/>
            <person name="Silar P."/>
            <person name="Natvig D.O."/>
            <person name="Lalanne C."/>
            <person name="Gautier V."/>
            <person name="Ament-Velasquez S.L."/>
            <person name="Kruys A."/>
            <person name="Hutchinson M.I."/>
            <person name="Powell A.J."/>
            <person name="Barry K."/>
            <person name="Miller A.N."/>
            <person name="Grigoriev I.V."/>
            <person name="Debuchy R."/>
            <person name="Gladieux P."/>
            <person name="Hiltunen Thoren M."/>
            <person name="Johannesson H."/>
        </authorList>
    </citation>
    <scope>NUCLEOTIDE SEQUENCE</scope>
    <source>
        <strain evidence="1">CBS 626.80</strain>
    </source>
</reference>
<keyword evidence="2" id="KW-1185">Reference proteome</keyword>
<evidence type="ECO:0000313" key="1">
    <source>
        <dbReference type="EMBL" id="KAK3949234.1"/>
    </source>
</evidence>
<dbReference type="EMBL" id="MU859223">
    <property type="protein sequence ID" value="KAK3949234.1"/>
    <property type="molecule type" value="Genomic_DNA"/>
</dbReference>
<gene>
    <name evidence="1" type="ORF">QBC32DRAFT_349688</name>
</gene>
<proteinExistence type="predicted"/>